<dbReference type="EMBL" id="CP012040">
    <property type="protein sequence ID" value="AKP49691.1"/>
    <property type="molecule type" value="Genomic_DNA"/>
</dbReference>
<accession>A0A0H4P5J6</accession>
<evidence type="ECO:0008006" key="5">
    <source>
        <dbReference type="Google" id="ProtNLM"/>
    </source>
</evidence>
<evidence type="ECO:0000313" key="4">
    <source>
        <dbReference type="Proteomes" id="UP000036520"/>
    </source>
</evidence>
<evidence type="ECO:0000256" key="1">
    <source>
        <dbReference type="SAM" id="MobiDB-lite"/>
    </source>
</evidence>
<dbReference type="PROSITE" id="PS51257">
    <property type="entry name" value="PROKAR_LIPOPROTEIN"/>
    <property type="match status" value="1"/>
</dbReference>
<proteinExistence type="predicted"/>
<gene>
    <name evidence="3" type="ORF">CA2015_0209</name>
</gene>
<dbReference type="OrthoDB" id="839699at2"/>
<sequence length="121" mass="14121">MKKTLSILSLVFIMSSCALIQPRIPYQLGMSESKFLRQNKDAVISQISVDKKVYRVNNGDRFYLLVTFENDALTNLEEMELTPQWPAQRYMDENNPNYNNPNYNNPNGNQNKYPQQNNPNQ</sequence>
<dbReference type="AlphaFoldDB" id="A0A0H4P5J6"/>
<feature type="compositionally biased region" description="Low complexity" evidence="1">
    <location>
        <begin position="94"/>
        <end position="121"/>
    </location>
</feature>
<dbReference type="KEGG" id="camu:CA2015_0209"/>
<evidence type="ECO:0000256" key="2">
    <source>
        <dbReference type="SAM" id="SignalP"/>
    </source>
</evidence>
<name>A0A0H4P5J6_9BACT</name>
<evidence type="ECO:0000313" key="3">
    <source>
        <dbReference type="EMBL" id="AKP49691.1"/>
    </source>
</evidence>
<keyword evidence="2" id="KW-0732">Signal</keyword>
<feature type="region of interest" description="Disordered" evidence="1">
    <location>
        <begin position="85"/>
        <end position="121"/>
    </location>
</feature>
<organism evidence="3 4">
    <name type="scientific">Cyclobacterium amurskyense</name>
    <dbReference type="NCBI Taxonomy" id="320787"/>
    <lineage>
        <taxon>Bacteria</taxon>
        <taxon>Pseudomonadati</taxon>
        <taxon>Bacteroidota</taxon>
        <taxon>Cytophagia</taxon>
        <taxon>Cytophagales</taxon>
        <taxon>Cyclobacteriaceae</taxon>
        <taxon>Cyclobacterium</taxon>
    </lineage>
</organism>
<dbReference type="RefSeq" id="WP_048640206.1">
    <property type="nucleotide sequence ID" value="NZ_CP012040.1"/>
</dbReference>
<feature type="signal peptide" evidence="2">
    <location>
        <begin position="1"/>
        <end position="20"/>
    </location>
</feature>
<feature type="chain" id="PRO_5005207817" description="Lipoprotein" evidence="2">
    <location>
        <begin position="21"/>
        <end position="121"/>
    </location>
</feature>
<protein>
    <recommendedName>
        <fullName evidence="5">Lipoprotein</fullName>
    </recommendedName>
</protein>
<keyword evidence="4" id="KW-1185">Reference proteome</keyword>
<reference evidence="3 4" key="1">
    <citation type="submission" date="2015-07" db="EMBL/GenBank/DDBJ databases">
        <authorList>
            <person name="Kim K.M."/>
        </authorList>
    </citation>
    <scope>NUCLEOTIDE SEQUENCE [LARGE SCALE GENOMIC DNA]</scope>
    <source>
        <strain evidence="3 4">KCTC 12363</strain>
    </source>
</reference>
<dbReference type="Proteomes" id="UP000036520">
    <property type="component" value="Chromosome"/>
</dbReference>